<name>A0ABP5F5M3_9MICO</name>
<dbReference type="RefSeq" id="WP_344310861.1">
    <property type="nucleotide sequence ID" value="NZ_BAAANO010000037.1"/>
</dbReference>
<dbReference type="EMBL" id="BAAANO010000037">
    <property type="protein sequence ID" value="GAA2015271.1"/>
    <property type="molecule type" value="Genomic_DNA"/>
</dbReference>
<keyword evidence="3" id="KW-1185">Reference proteome</keyword>
<evidence type="ECO:0000313" key="3">
    <source>
        <dbReference type="Proteomes" id="UP001500755"/>
    </source>
</evidence>
<gene>
    <name evidence="2" type="ORF">GCM10009755_28780</name>
</gene>
<evidence type="ECO:0008006" key="4">
    <source>
        <dbReference type="Google" id="ProtNLM"/>
    </source>
</evidence>
<keyword evidence="1" id="KW-1133">Transmembrane helix</keyword>
<organism evidence="2 3">
    <name type="scientific">Brevibacterium samyangense</name>
    <dbReference type="NCBI Taxonomy" id="366888"/>
    <lineage>
        <taxon>Bacteria</taxon>
        <taxon>Bacillati</taxon>
        <taxon>Actinomycetota</taxon>
        <taxon>Actinomycetes</taxon>
        <taxon>Micrococcales</taxon>
        <taxon>Brevibacteriaceae</taxon>
        <taxon>Brevibacterium</taxon>
    </lineage>
</organism>
<protein>
    <recommendedName>
        <fullName evidence="4">DUF4012 domain-containing protein</fullName>
    </recommendedName>
</protein>
<proteinExistence type="predicted"/>
<evidence type="ECO:0000256" key="1">
    <source>
        <dbReference type="SAM" id="Phobius"/>
    </source>
</evidence>
<keyword evidence="1" id="KW-0472">Membrane</keyword>
<accession>A0ABP5F5M3</accession>
<comment type="caution">
    <text evidence="2">The sequence shown here is derived from an EMBL/GenBank/DDBJ whole genome shotgun (WGS) entry which is preliminary data.</text>
</comment>
<reference evidence="3" key="1">
    <citation type="journal article" date="2019" name="Int. J. Syst. Evol. Microbiol.">
        <title>The Global Catalogue of Microorganisms (GCM) 10K type strain sequencing project: providing services to taxonomists for standard genome sequencing and annotation.</title>
        <authorList>
            <consortium name="The Broad Institute Genomics Platform"/>
            <consortium name="The Broad Institute Genome Sequencing Center for Infectious Disease"/>
            <person name="Wu L."/>
            <person name="Ma J."/>
        </authorList>
    </citation>
    <scope>NUCLEOTIDE SEQUENCE [LARGE SCALE GENOMIC DNA]</scope>
    <source>
        <strain evidence="3">JCM 14546</strain>
    </source>
</reference>
<evidence type="ECO:0000313" key="2">
    <source>
        <dbReference type="EMBL" id="GAA2015271.1"/>
    </source>
</evidence>
<feature type="transmembrane region" description="Helical" evidence="1">
    <location>
        <begin position="34"/>
        <end position="57"/>
    </location>
</feature>
<keyword evidence="1" id="KW-0812">Transmembrane</keyword>
<sequence length="273" mass="28222">MTDTPDAPTLVLAPHPRAERRGLSRLRTPFRSPLRTSGVVVLLVVLLACLAFAAVTWERVSALVTHLEEASTSADAFVTALTEDPESARAHLDDATAALDSATEDLAAFPVAQAAWLPWLGENVAAVETVVAAFSDVATTTGPTVAEAALLFDFSAPEAGAGSLPSLAGASAAAKEDLGRAATVLVTLPDAVETLRTARDDVAAVDTSRLLPPVRDAIEQAQGALESAYSTIEPAAAAFGELAGRIDTALRFLGLGDTVDGWVEGIRAWAEGL</sequence>
<dbReference type="Proteomes" id="UP001500755">
    <property type="component" value="Unassembled WGS sequence"/>
</dbReference>